<comment type="caution">
    <text evidence="2">The sequence shown here is derived from an EMBL/GenBank/DDBJ whole genome shotgun (WGS) entry which is preliminary data.</text>
</comment>
<dbReference type="AlphaFoldDB" id="A0A5J4SC12"/>
<dbReference type="EMBL" id="SNRY01000271">
    <property type="protein sequence ID" value="KAA6343428.1"/>
    <property type="molecule type" value="Genomic_DNA"/>
</dbReference>
<organism evidence="2">
    <name type="scientific">termite gut metagenome</name>
    <dbReference type="NCBI Taxonomy" id="433724"/>
    <lineage>
        <taxon>unclassified sequences</taxon>
        <taxon>metagenomes</taxon>
        <taxon>organismal metagenomes</taxon>
    </lineage>
</organism>
<evidence type="ECO:0000313" key="2">
    <source>
        <dbReference type="EMBL" id="KAA6343428.1"/>
    </source>
</evidence>
<sequence length="182" mass="21795">MKSDNKPYNIIFVQKSSPKKSDDFLFVNIYKFFTDRKLKYIVRAEMYENETFTIKYYASIHKKLDDKYSRLTNQYNAHKIFMVCISIFLKLLEKYPNVSFAINGSSTIDIKHDKIEGKKENQRFRIYAYIIDKLVGHKTFEHYVFPELSSYVLVNKTNKDTDAHKDKIKDMFLDLFKFDDEV</sequence>
<name>A0A5J4SC12_9ZZZZ</name>
<proteinExistence type="predicted"/>
<protein>
    <submittedName>
        <fullName evidence="2">Uncharacterized protein</fullName>
    </submittedName>
</protein>
<gene>
    <name evidence="2" type="ORF">EZS27_008910</name>
    <name evidence="1" type="ORF">EZS27_026966</name>
</gene>
<accession>A0A5J4SC12</accession>
<reference evidence="2" key="1">
    <citation type="submission" date="2019-03" db="EMBL/GenBank/DDBJ databases">
        <title>Single cell metagenomics reveals metabolic interactions within the superorganism composed of flagellate Streblomastix strix and complex community of Bacteroidetes bacteria on its surface.</title>
        <authorList>
            <person name="Treitli S.C."/>
            <person name="Kolisko M."/>
            <person name="Husnik F."/>
            <person name="Keeling P."/>
            <person name="Hampl V."/>
        </authorList>
    </citation>
    <scope>NUCLEOTIDE SEQUENCE</scope>
    <source>
        <strain evidence="2">STM</strain>
    </source>
</reference>
<dbReference type="EMBL" id="SNRY01002765">
    <property type="protein sequence ID" value="KAA6323611.1"/>
    <property type="molecule type" value="Genomic_DNA"/>
</dbReference>
<evidence type="ECO:0000313" key="1">
    <source>
        <dbReference type="EMBL" id="KAA6323611.1"/>
    </source>
</evidence>